<protein>
    <submittedName>
        <fullName evidence="1">Uncharacterized protein</fullName>
    </submittedName>
</protein>
<evidence type="ECO:0000313" key="1">
    <source>
        <dbReference type="EMBL" id="PWR01372.1"/>
    </source>
</evidence>
<dbReference type="Proteomes" id="UP000245680">
    <property type="component" value="Unassembled WGS sequence"/>
</dbReference>
<dbReference type="RefSeq" id="WP_109812981.1">
    <property type="nucleotide sequence ID" value="NZ_QGKU01000052.1"/>
</dbReference>
<dbReference type="EMBL" id="QGKU01000052">
    <property type="protein sequence ID" value="PWR01372.1"/>
    <property type="molecule type" value="Genomic_DNA"/>
</dbReference>
<name>A0A2V2L7S5_9RHOB</name>
<proteinExistence type="predicted"/>
<gene>
    <name evidence="1" type="ORF">DKT77_17570</name>
</gene>
<organism evidence="1 2">
    <name type="scientific">Meridianimarinicoccus roseus</name>
    <dbReference type="NCBI Taxonomy" id="2072018"/>
    <lineage>
        <taxon>Bacteria</taxon>
        <taxon>Pseudomonadati</taxon>
        <taxon>Pseudomonadota</taxon>
        <taxon>Alphaproteobacteria</taxon>
        <taxon>Rhodobacterales</taxon>
        <taxon>Paracoccaceae</taxon>
        <taxon>Meridianimarinicoccus</taxon>
    </lineage>
</organism>
<sequence length="183" mass="19521">MKHGLVQNQTFAGSTLMAPPSILLYNKIGLPIHATYRFVGYKTSILRYLIDNRDCVVNGANEHGFTIQMAVGEVAKTASQEYSEAFAGAALGVAGGIVSAVDMMNNVLDGLSVAGMVADALPGGSNGSNAPVRPGKKAYAWDHAMNARIIVDLSLYKGDKDRWLDLGATECNLHTIAFLLYNT</sequence>
<dbReference type="AlphaFoldDB" id="A0A2V2L7S5"/>
<accession>A0A2V2L7S5</accession>
<comment type="caution">
    <text evidence="1">The sequence shown here is derived from an EMBL/GenBank/DDBJ whole genome shotgun (WGS) entry which is preliminary data.</text>
</comment>
<evidence type="ECO:0000313" key="2">
    <source>
        <dbReference type="Proteomes" id="UP000245680"/>
    </source>
</evidence>
<keyword evidence="2" id="KW-1185">Reference proteome</keyword>
<reference evidence="1 2" key="1">
    <citation type="submission" date="2018-05" db="EMBL/GenBank/DDBJ databases">
        <title>Rhodobacteraceae gen. nov., sp. nov. isolated from sea water.</title>
        <authorList>
            <person name="Ren Y."/>
        </authorList>
    </citation>
    <scope>NUCLEOTIDE SEQUENCE [LARGE SCALE GENOMIC DNA]</scope>
    <source>
        <strain evidence="1 2">TG-679</strain>
    </source>
</reference>